<evidence type="ECO:0000313" key="3">
    <source>
        <dbReference type="Proteomes" id="UP000823863"/>
    </source>
</evidence>
<name>A0A9D2TEP9_9FIRM</name>
<evidence type="ECO:0000256" key="1">
    <source>
        <dbReference type="SAM" id="Phobius"/>
    </source>
</evidence>
<organism evidence="2 3">
    <name type="scientific">Candidatus Enterocloster excrementigallinarum</name>
    <dbReference type="NCBI Taxonomy" id="2838558"/>
    <lineage>
        <taxon>Bacteria</taxon>
        <taxon>Bacillati</taxon>
        <taxon>Bacillota</taxon>
        <taxon>Clostridia</taxon>
        <taxon>Lachnospirales</taxon>
        <taxon>Lachnospiraceae</taxon>
        <taxon>Enterocloster</taxon>
    </lineage>
</organism>
<feature type="transmembrane region" description="Helical" evidence="1">
    <location>
        <begin position="21"/>
        <end position="49"/>
    </location>
</feature>
<keyword evidence="1" id="KW-1133">Transmembrane helix</keyword>
<dbReference type="AlphaFoldDB" id="A0A9D2TEP9"/>
<comment type="caution">
    <text evidence="2">The sequence shown here is derived from an EMBL/GenBank/DDBJ whole genome shotgun (WGS) entry which is preliminary data.</text>
</comment>
<dbReference type="EMBL" id="DWWB01000030">
    <property type="protein sequence ID" value="HJC66356.1"/>
    <property type="molecule type" value="Genomic_DNA"/>
</dbReference>
<keyword evidence="1" id="KW-0812">Transmembrane</keyword>
<proteinExistence type="predicted"/>
<protein>
    <submittedName>
        <fullName evidence="2">Uncharacterized protein</fullName>
    </submittedName>
</protein>
<accession>A0A9D2TEP9</accession>
<keyword evidence="1" id="KW-0472">Membrane</keyword>
<reference evidence="2" key="2">
    <citation type="submission" date="2021-04" db="EMBL/GenBank/DDBJ databases">
        <authorList>
            <person name="Gilroy R."/>
        </authorList>
    </citation>
    <scope>NUCLEOTIDE SEQUENCE</scope>
    <source>
        <strain evidence="2">CHK198-12963</strain>
    </source>
</reference>
<dbReference type="Proteomes" id="UP000823863">
    <property type="component" value="Unassembled WGS sequence"/>
</dbReference>
<reference evidence="2" key="1">
    <citation type="journal article" date="2021" name="PeerJ">
        <title>Extensive microbial diversity within the chicken gut microbiome revealed by metagenomics and culture.</title>
        <authorList>
            <person name="Gilroy R."/>
            <person name="Ravi A."/>
            <person name="Getino M."/>
            <person name="Pursley I."/>
            <person name="Horton D.L."/>
            <person name="Alikhan N.F."/>
            <person name="Baker D."/>
            <person name="Gharbi K."/>
            <person name="Hall N."/>
            <person name="Watson M."/>
            <person name="Adriaenssens E.M."/>
            <person name="Foster-Nyarko E."/>
            <person name="Jarju S."/>
            <person name="Secka A."/>
            <person name="Antonio M."/>
            <person name="Oren A."/>
            <person name="Chaudhuri R.R."/>
            <person name="La Ragione R."/>
            <person name="Hildebrand F."/>
            <person name="Pallen M.J."/>
        </authorList>
    </citation>
    <scope>NUCLEOTIDE SEQUENCE</scope>
    <source>
        <strain evidence="2">CHK198-12963</strain>
    </source>
</reference>
<evidence type="ECO:0000313" key="2">
    <source>
        <dbReference type="EMBL" id="HJC66356.1"/>
    </source>
</evidence>
<gene>
    <name evidence="2" type="ORF">H9931_06480</name>
</gene>
<feature type="non-terminal residue" evidence="2">
    <location>
        <position position="81"/>
    </location>
</feature>
<sequence>MSRYANKVEKIESGNWVMKSAVLLGGWILGMVAFGLLGTLGTAVGLGFLEAAAGAVSGVLFVAYLVLTLALYTVTGIWGYI</sequence>
<feature type="transmembrane region" description="Helical" evidence="1">
    <location>
        <begin position="55"/>
        <end position="80"/>
    </location>
</feature>